<protein>
    <recommendedName>
        <fullName evidence="3">Zinc ribbon domain-containing protein</fullName>
    </recommendedName>
</protein>
<sequence length="119" mass="12951">MASIGSGRASAYGKTRVCPHCKSTILESASICPACKHHLRFDPKAVAEQRAKATFSALRVEGGFRHPAEGEPWEYSIVISVRNDRGEEVERKVVGVGALNVNEGRTVTLSVDVYKPPEK</sequence>
<dbReference type="EMBL" id="BLJN01000001">
    <property type="protein sequence ID" value="GFE78848.1"/>
    <property type="molecule type" value="Genomic_DNA"/>
</dbReference>
<dbReference type="Proteomes" id="UP000445000">
    <property type="component" value="Unassembled WGS sequence"/>
</dbReference>
<keyword evidence="2" id="KW-1185">Reference proteome</keyword>
<accession>A0A829Y7G1</accession>
<evidence type="ECO:0000313" key="2">
    <source>
        <dbReference type="Proteomes" id="UP000445000"/>
    </source>
</evidence>
<name>A0A829Y7G1_9GAMM</name>
<comment type="caution">
    <text evidence="1">The sequence shown here is derived from an EMBL/GenBank/DDBJ whole genome shotgun (WGS) entry which is preliminary data.</text>
</comment>
<proteinExistence type="predicted"/>
<gene>
    <name evidence="1" type="ORF">GCM10011487_08480</name>
</gene>
<evidence type="ECO:0000313" key="1">
    <source>
        <dbReference type="EMBL" id="GFE78848.1"/>
    </source>
</evidence>
<organism evidence="1 2">
    <name type="scientific">Steroidobacter agaridevorans</name>
    <dbReference type="NCBI Taxonomy" id="2695856"/>
    <lineage>
        <taxon>Bacteria</taxon>
        <taxon>Pseudomonadati</taxon>
        <taxon>Pseudomonadota</taxon>
        <taxon>Gammaproteobacteria</taxon>
        <taxon>Steroidobacterales</taxon>
        <taxon>Steroidobacteraceae</taxon>
        <taxon>Steroidobacter</taxon>
    </lineage>
</organism>
<evidence type="ECO:0008006" key="3">
    <source>
        <dbReference type="Google" id="ProtNLM"/>
    </source>
</evidence>
<reference evidence="2" key="1">
    <citation type="submission" date="2020-01" db="EMBL/GenBank/DDBJ databases">
        <title>'Steroidobacter agaridevorans' sp. nov., agar-degrading bacteria isolated from rhizosphere soils.</title>
        <authorList>
            <person name="Ikenaga M."/>
            <person name="Kataoka M."/>
            <person name="Murouchi A."/>
            <person name="Katsuragi S."/>
            <person name="Sakai M."/>
        </authorList>
    </citation>
    <scope>NUCLEOTIDE SEQUENCE [LARGE SCALE GENOMIC DNA]</scope>
    <source>
        <strain evidence="2">YU21-B</strain>
    </source>
</reference>
<dbReference type="AlphaFoldDB" id="A0A829Y7G1"/>